<accession>A0AAV9PS76</accession>
<dbReference type="GeneID" id="89921678"/>
<sequence length="243" mass="27954">MGTDAAEVIETLAATFLSTTAARSDPQECHLLKLPAELRLRIYDYYFQDVKLPALVIENDPLLATCRLIRREASEAMGKNSTMAVLLADPDHYDDKQMMAKHVGCVDWFPSRDRFLILVNTYQKPGNWRGLLRAVQLTDYKHLTLALNIKAWYGPTLAEFDALVDAFKKIRTRARIEVAMQIVYKEDDEDPVMAFRLRVLEGFVANRKIDDLVQHLGASRVQFDEDRINKEIFGNDQVRMMSW</sequence>
<evidence type="ECO:0000313" key="1">
    <source>
        <dbReference type="EMBL" id="KAK5175190.1"/>
    </source>
</evidence>
<dbReference type="EMBL" id="JAVRRT010000001">
    <property type="protein sequence ID" value="KAK5175190.1"/>
    <property type="molecule type" value="Genomic_DNA"/>
</dbReference>
<name>A0AAV9PS76_9PEZI</name>
<gene>
    <name evidence="1" type="ORF">LTR77_000327</name>
</gene>
<keyword evidence="2" id="KW-1185">Reference proteome</keyword>
<dbReference type="Proteomes" id="UP001337655">
    <property type="component" value="Unassembled WGS sequence"/>
</dbReference>
<dbReference type="RefSeq" id="XP_064663828.1">
    <property type="nucleotide sequence ID" value="XM_064797594.1"/>
</dbReference>
<comment type="caution">
    <text evidence="1">The sequence shown here is derived from an EMBL/GenBank/DDBJ whole genome shotgun (WGS) entry which is preliminary data.</text>
</comment>
<protein>
    <recommendedName>
        <fullName evidence="3">F-box domain-containing protein</fullName>
    </recommendedName>
</protein>
<reference evidence="1 2" key="1">
    <citation type="submission" date="2023-08" db="EMBL/GenBank/DDBJ databases">
        <title>Black Yeasts Isolated from many extreme environments.</title>
        <authorList>
            <person name="Coleine C."/>
            <person name="Stajich J.E."/>
            <person name="Selbmann L."/>
        </authorList>
    </citation>
    <scope>NUCLEOTIDE SEQUENCE [LARGE SCALE GENOMIC DNA]</scope>
    <source>
        <strain evidence="1 2">CCFEE 5935</strain>
    </source>
</reference>
<evidence type="ECO:0000313" key="2">
    <source>
        <dbReference type="Proteomes" id="UP001337655"/>
    </source>
</evidence>
<dbReference type="AlphaFoldDB" id="A0AAV9PS76"/>
<proteinExistence type="predicted"/>
<organism evidence="1 2">
    <name type="scientific">Saxophila tyrrhenica</name>
    <dbReference type="NCBI Taxonomy" id="1690608"/>
    <lineage>
        <taxon>Eukaryota</taxon>
        <taxon>Fungi</taxon>
        <taxon>Dikarya</taxon>
        <taxon>Ascomycota</taxon>
        <taxon>Pezizomycotina</taxon>
        <taxon>Dothideomycetes</taxon>
        <taxon>Dothideomycetidae</taxon>
        <taxon>Mycosphaerellales</taxon>
        <taxon>Extremaceae</taxon>
        <taxon>Saxophila</taxon>
    </lineage>
</organism>
<evidence type="ECO:0008006" key="3">
    <source>
        <dbReference type="Google" id="ProtNLM"/>
    </source>
</evidence>